<dbReference type="GeneTree" id="ENSGT00940000156238"/>
<organism evidence="2 3">
    <name type="scientific">Macaca mulatta</name>
    <name type="common">Rhesus macaque</name>
    <dbReference type="NCBI Taxonomy" id="9544"/>
    <lineage>
        <taxon>Eukaryota</taxon>
        <taxon>Metazoa</taxon>
        <taxon>Chordata</taxon>
        <taxon>Craniata</taxon>
        <taxon>Vertebrata</taxon>
        <taxon>Euteleostomi</taxon>
        <taxon>Mammalia</taxon>
        <taxon>Eutheria</taxon>
        <taxon>Euarchontoglires</taxon>
        <taxon>Primates</taxon>
        <taxon>Haplorrhini</taxon>
        <taxon>Catarrhini</taxon>
        <taxon>Cercopithecidae</taxon>
        <taxon>Cercopithecinae</taxon>
        <taxon>Macaca</taxon>
    </lineage>
</organism>
<accession>A0A5F8ARL6</accession>
<reference evidence="2" key="4">
    <citation type="submission" date="2025-09" db="UniProtKB">
        <authorList>
            <consortium name="Ensembl"/>
        </authorList>
    </citation>
    <scope>IDENTIFICATION</scope>
    <source>
        <strain evidence="2">17573</strain>
    </source>
</reference>
<evidence type="ECO:0000313" key="2">
    <source>
        <dbReference type="Ensembl" id="ENSMMUP00000080595.1"/>
    </source>
</evidence>
<dbReference type="ExpressionAtlas" id="A0A5F8ARL6">
    <property type="expression patterns" value="baseline"/>
</dbReference>
<evidence type="ECO:0000313" key="3">
    <source>
        <dbReference type="Proteomes" id="UP000006718"/>
    </source>
</evidence>
<reference evidence="3" key="1">
    <citation type="journal article" date="2007" name="Science">
        <title>Evolutionary and biomedical insights from the rhesus macaque genome.</title>
        <authorList>
            <person name="Gibbs R.A."/>
            <person name="Rogers J."/>
            <person name="Katze M.G."/>
            <person name="Bumgarner R."/>
            <person name="Weinstock G.M."/>
            <person name="Mardis E.R."/>
            <person name="Remington K.A."/>
            <person name="Strausberg R.L."/>
            <person name="Venter J.C."/>
            <person name="Wilson R.K."/>
            <person name="Batzer M.A."/>
            <person name="Bustamante C.D."/>
            <person name="Eichler E.E."/>
            <person name="Hahn M.W."/>
            <person name="Hardison R.C."/>
            <person name="Makova K.D."/>
            <person name="Miller W."/>
            <person name="Milosavljevic A."/>
            <person name="Palermo R.E."/>
            <person name="Siepel A."/>
            <person name="Sikela J.M."/>
            <person name="Attaway T."/>
            <person name="Bell S."/>
            <person name="Bernard K.E."/>
            <person name="Buhay C.J."/>
            <person name="Chandrabose M.N."/>
            <person name="Dao M."/>
            <person name="Davis C."/>
            <person name="Delehaunty K.D."/>
            <person name="Ding Y."/>
            <person name="Dinh H.H."/>
            <person name="Dugan-Rocha S."/>
            <person name="Fulton L.A."/>
            <person name="Gabisi R.A."/>
            <person name="Garner T.T."/>
            <person name="Godfrey J."/>
            <person name="Hawes A.C."/>
            <person name="Hernandez J."/>
            <person name="Hines S."/>
            <person name="Holder M."/>
            <person name="Hume J."/>
            <person name="Jhangiani S.N."/>
            <person name="Joshi V."/>
            <person name="Khan Z.M."/>
            <person name="Kirkness E.F."/>
            <person name="Cree A."/>
            <person name="Fowler R.G."/>
            <person name="Lee S."/>
            <person name="Lewis L.R."/>
            <person name="Li Z."/>
            <person name="Liu Y.-S."/>
            <person name="Moore S.M."/>
            <person name="Muzny D."/>
            <person name="Nazareth L.V."/>
            <person name="Ngo D.N."/>
            <person name="Okwuonu G.O."/>
            <person name="Pai G."/>
            <person name="Parker D."/>
            <person name="Paul H.A."/>
            <person name="Pfannkoch C."/>
            <person name="Pohl C.S."/>
            <person name="Rogers Y.-H.C."/>
            <person name="Ruiz S.J."/>
            <person name="Sabo A."/>
            <person name="Santibanez J."/>
            <person name="Schneider B.W."/>
            <person name="Smith S.M."/>
            <person name="Sodergren E."/>
            <person name="Svatek A.F."/>
            <person name="Utterback T.R."/>
            <person name="Vattathil S."/>
            <person name="Warren W."/>
            <person name="White C.S."/>
            <person name="Chinwalla A.T."/>
            <person name="Feng Y."/>
            <person name="Halpern A.L."/>
            <person name="Hillier L.W."/>
            <person name="Huang X."/>
            <person name="Minx P."/>
            <person name="Nelson J.O."/>
            <person name="Pepin K.H."/>
            <person name="Qin X."/>
            <person name="Sutton G.G."/>
            <person name="Venter E."/>
            <person name="Walenz B.P."/>
            <person name="Wallis J.W."/>
            <person name="Worley K.C."/>
            <person name="Yang S.-P."/>
            <person name="Jones S.M."/>
            <person name="Marra M.A."/>
            <person name="Rocchi M."/>
            <person name="Schein J.E."/>
            <person name="Baertsch R."/>
            <person name="Clarke L."/>
            <person name="Csuros M."/>
            <person name="Glasscock J."/>
            <person name="Harris R.A."/>
            <person name="Havlak P."/>
            <person name="Jackson A.R."/>
            <person name="Jiang H."/>
            <person name="Liu Y."/>
            <person name="Messina D.N."/>
            <person name="Shen Y."/>
            <person name="Song H.X.-Z."/>
            <person name="Wylie T."/>
            <person name="Zhang L."/>
            <person name="Birney E."/>
            <person name="Han K."/>
            <person name="Konkel M.K."/>
            <person name="Lee J."/>
            <person name="Smit A.F.A."/>
            <person name="Ullmer B."/>
            <person name="Wang H."/>
            <person name="Xing J."/>
            <person name="Burhans R."/>
            <person name="Cheng Z."/>
            <person name="Karro J.E."/>
            <person name="Ma J."/>
            <person name="Raney B."/>
            <person name="She X."/>
            <person name="Cox M.J."/>
            <person name="Demuth J.P."/>
            <person name="Dumas L.J."/>
            <person name="Han S.-G."/>
            <person name="Hopkins J."/>
            <person name="Karimpour-Fard A."/>
            <person name="Kim Y.H."/>
            <person name="Pollack J.R."/>
            <person name="Vinar T."/>
            <person name="Addo-Quaye C."/>
            <person name="Degenhardt J."/>
            <person name="Denby A."/>
            <person name="Hubisz M.J."/>
            <person name="Indap A."/>
            <person name="Kosiol C."/>
            <person name="Lahn B.T."/>
            <person name="Lawson H.A."/>
            <person name="Marklein A."/>
            <person name="Nielsen R."/>
            <person name="Vallender E.J."/>
            <person name="Clark A.G."/>
            <person name="Ferguson B."/>
            <person name="Hernandez R.D."/>
            <person name="Hirani K."/>
            <person name="Kehrer-Sawatzki H."/>
            <person name="Kolb J."/>
            <person name="Patil S."/>
            <person name="Pu L.-L."/>
            <person name="Ren Y."/>
            <person name="Smith D.G."/>
            <person name="Wheeler D.A."/>
            <person name="Schenck I."/>
            <person name="Ball E.V."/>
            <person name="Chen R."/>
            <person name="Cooper D.N."/>
            <person name="Giardine B."/>
            <person name="Hsu F."/>
            <person name="Kent W.J."/>
            <person name="Lesk A."/>
            <person name="Nelson D.L."/>
            <person name="O'brien W.E."/>
            <person name="Pruefer K."/>
            <person name="Stenson P.D."/>
            <person name="Wallace J.C."/>
            <person name="Ke H."/>
            <person name="Liu X.-M."/>
            <person name="Wang P."/>
            <person name="Xiang A.P."/>
            <person name="Yang F."/>
            <person name="Barber G.P."/>
            <person name="Haussler D."/>
            <person name="Karolchik D."/>
            <person name="Kern A.D."/>
            <person name="Kuhn R.M."/>
            <person name="Smith K.E."/>
            <person name="Zwieg A.S."/>
        </authorList>
    </citation>
    <scope>NUCLEOTIDE SEQUENCE [LARGE SCALE GENOMIC DNA]</scope>
    <source>
        <strain evidence="3">17573</strain>
    </source>
</reference>
<protein>
    <submittedName>
        <fullName evidence="2">Calcium voltage-gated channel auxiliary subunit alpha2delta 2</fullName>
    </submittedName>
</protein>
<dbReference type="Proteomes" id="UP000006718">
    <property type="component" value="Chromosome 2"/>
</dbReference>
<sequence>MAVPARTCGASRPGPAQTACPWPGCGPQPGPGARRPASGPPRPLWLLLSPLLLLPLLAAPGASAYSFPQQHTMQHWARRLEQEVDGVMRIFGGVQQLREIYKDNRNLFEVQENEPQKLVEKVAGDIESLLDRKVQALKLLTFTTGKLSEMGHALSPKWAQPWPKEGQGRISLQHDLKKIWCRVATPVNQLMPAPL</sequence>
<proteinExistence type="predicted"/>
<keyword evidence="3" id="KW-1185">Reference proteome</keyword>
<dbReference type="Ensembl" id="ENSMMUT00000085310.1">
    <property type="protein sequence ID" value="ENSMMUP00000080595.1"/>
    <property type="gene ID" value="ENSMMUG00000007022.4"/>
</dbReference>
<evidence type="ECO:0000313" key="4">
    <source>
        <dbReference type="VGNC" id="VGNC:70508"/>
    </source>
</evidence>
<gene>
    <name evidence="2 4" type="primary">CACNA2D2</name>
</gene>
<dbReference type="VEuPathDB" id="HostDB:ENSMMUG00000007022"/>
<reference evidence="2" key="3">
    <citation type="submission" date="2025-08" db="UniProtKB">
        <authorList>
            <consortium name="Ensembl"/>
        </authorList>
    </citation>
    <scope>IDENTIFICATION</scope>
    <source>
        <strain evidence="2">17573</strain>
    </source>
</reference>
<feature type="region of interest" description="Disordered" evidence="1">
    <location>
        <begin position="1"/>
        <end position="38"/>
    </location>
</feature>
<reference evidence="2" key="2">
    <citation type="submission" date="2019-01" db="EMBL/GenBank/DDBJ databases">
        <authorList>
            <person name="Graves T."/>
            <person name="Eichler E.E."/>
            <person name="Wilson R.K."/>
        </authorList>
    </citation>
    <scope>NUCLEOTIDE SEQUENCE [LARGE SCALE GENOMIC DNA]</scope>
    <source>
        <strain evidence="2">17573</strain>
    </source>
</reference>
<dbReference type="VGNC" id="VGNC:70508">
    <property type="gene designation" value="CACNA2D2"/>
</dbReference>
<dbReference type="Bgee" id="ENSMMUG00000007022">
    <property type="expression patterns" value="Expressed in cerebellar cortex and 17 other cell types or tissues"/>
</dbReference>
<name>A0A5F8ARL6_MACMU</name>
<dbReference type="AlphaFoldDB" id="A0A5F8ARL6"/>
<evidence type="ECO:0000256" key="1">
    <source>
        <dbReference type="SAM" id="MobiDB-lite"/>
    </source>
</evidence>